<dbReference type="InterPro" id="IPR032375">
    <property type="entry name" value="CCM2_C"/>
</dbReference>
<keyword evidence="5" id="KW-1185">Reference proteome</keyword>
<dbReference type="RefSeq" id="XP_019861889.1">
    <property type="nucleotide sequence ID" value="XM_020006330.1"/>
</dbReference>
<dbReference type="Gene3D" id="1.20.1160.20">
    <property type="match status" value="1"/>
</dbReference>
<feature type="compositionally biased region" description="Polar residues" evidence="2">
    <location>
        <begin position="192"/>
        <end position="210"/>
    </location>
</feature>
<feature type="compositionally biased region" description="Polar residues" evidence="2">
    <location>
        <begin position="248"/>
        <end position="266"/>
    </location>
</feature>
<dbReference type="InterPro" id="IPR019517">
    <property type="entry name" value="Integrin-bd_ICAP-1"/>
</dbReference>
<feature type="region of interest" description="Disordered" evidence="2">
    <location>
        <begin position="1"/>
        <end position="22"/>
    </location>
</feature>
<feature type="compositionally biased region" description="Polar residues" evidence="2">
    <location>
        <begin position="229"/>
        <end position="239"/>
    </location>
</feature>
<reference evidence="4" key="2">
    <citation type="submission" date="2024-06" db="UniProtKB">
        <authorList>
            <consortium name="EnsemblMetazoa"/>
        </authorList>
    </citation>
    <scope>IDENTIFICATION</scope>
</reference>
<dbReference type="PANTHER" id="PTHR21642:SF6">
    <property type="entry name" value="CEREBRAL CAVERNOUS MALFORMATIONS 2 HARMONIN-HOMOLOGY DOMAIN-CONTAINING PROTEIN"/>
    <property type="match status" value="1"/>
</dbReference>
<dbReference type="KEGG" id="aqu:105316452"/>
<dbReference type="InterPro" id="IPR011993">
    <property type="entry name" value="PH-like_dom_sf"/>
</dbReference>
<reference evidence="5" key="1">
    <citation type="journal article" date="2010" name="Nature">
        <title>The Amphimedon queenslandica genome and the evolution of animal complexity.</title>
        <authorList>
            <person name="Srivastava M."/>
            <person name="Simakov O."/>
            <person name="Chapman J."/>
            <person name="Fahey B."/>
            <person name="Gauthier M.E."/>
            <person name="Mitros T."/>
            <person name="Richards G.S."/>
            <person name="Conaco C."/>
            <person name="Dacre M."/>
            <person name="Hellsten U."/>
            <person name="Larroux C."/>
            <person name="Putnam N.H."/>
            <person name="Stanke M."/>
            <person name="Adamska M."/>
            <person name="Darling A."/>
            <person name="Degnan S.M."/>
            <person name="Oakley T.H."/>
            <person name="Plachetzki D.C."/>
            <person name="Zhai Y."/>
            <person name="Adamski M."/>
            <person name="Calcino A."/>
            <person name="Cummins S.F."/>
            <person name="Goodstein D.M."/>
            <person name="Harris C."/>
            <person name="Jackson D.J."/>
            <person name="Leys S.P."/>
            <person name="Shu S."/>
            <person name="Woodcroft B.J."/>
            <person name="Vervoort M."/>
            <person name="Kosik K.S."/>
            <person name="Manning G."/>
            <person name="Degnan B.M."/>
            <person name="Rokhsar D.S."/>
        </authorList>
    </citation>
    <scope>NUCLEOTIDE SEQUENCE [LARGE SCALE GENOMIC DNA]</scope>
</reference>
<dbReference type="Proteomes" id="UP000007879">
    <property type="component" value="Unassembled WGS sequence"/>
</dbReference>
<dbReference type="EnsemblMetazoa" id="XM_020006330.1">
    <property type="protein sequence ID" value="XP_019861889.1"/>
    <property type="gene ID" value="LOC105316452"/>
</dbReference>
<dbReference type="InterPro" id="IPR006020">
    <property type="entry name" value="PTB/PI_dom"/>
</dbReference>
<organism evidence="4 5">
    <name type="scientific">Amphimedon queenslandica</name>
    <name type="common">Sponge</name>
    <dbReference type="NCBI Taxonomy" id="400682"/>
    <lineage>
        <taxon>Eukaryota</taxon>
        <taxon>Metazoa</taxon>
        <taxon>Porifera</taxon>
        <taxon>Demospongiae</taxon>
        <taxon>Heteroscleromorpha</taxon>
        <taxon>Haplosclerida</taxon>
        <taxon>Niphatidae</taxon>
        <taxon>Amphimedon</taxon>
    </lineage>
</organism>
<sequence>MNTGSPNRTSGVKLPTSSHEPTLHISNKGRTLLLNPEYLLEGSIEKHCYLLGVLQSVPMHQNLSSRSETLKLLDKKRTNGELPWKVGAKERVTLWISAYGIKITRNDENFSILHRFGLHEIASVSYVHDDRENLLLLKVGGESRTHCQLFVFACTKKKQAEDICNVIDQAFEIVYTEITVQKLRESIDGGSSPPSSTQRRLPKRLSSSTPLPKLAGVPPPHSRSKRKIQQSQRIPSSSEETLRPMDTPTVTIQHSPSPSTGSNRSDPPSPILAPSIAPIVEQPQAPIVAPSIAPIIEQPQTPIVAPSIAPIIEQPQTKEIQVETHEQVETQDDPEVLVKRYMGILHTQLNLGELIKFADHLKNYRSGQTVREFCLQLVQLYGKKRLFLMEGKTKERGRII</sequence>
<comment type="similarity">
    <text evidence="1">Belongs to the CCM2 family.</text>
</comment>
<dbReference type="AlphaFoldDB" id="A0AAN0JY57"/>
<evidence type="ECO:0000313" key="4">
    <source>
        <dbReference type="EnsemblMetazoa" id="XP_019861889.1"/>
    </source>
</evidence>
<feature type="region of interest" description="Disordered" evidence="2">
    <location>
        <begin position="185"/>
        <end position="274"/>
    </location>
</feature>
<dbReference type="InterPro" id="IPR026159">
    <property type="entry name" value="Malcavernin"/>
</dbReference>
<dbReference type="SMART" id="SM00462">
    <property type="entry name" value="PTB"/>
    <property type="match status" value="1"/>
</dbReference>
<evidence type="ECO:0000313" key="5">
    <source>
        <dbReference type="Proteomes" id="UP000007879"/>
    </source>
</evidence>
<dbReference type="Pfam" id="PF16545">
    <property type="entry name" value="CCM2_C"/>
    <property type="match status" value="1"/>
</dbReference>
<dbReference type="PANTHER" id="PTHR21642">
    <property type="entry name" value="CEREBRAL CAVERNOUS MALFORMATIONS PROTEIN 2 HOMOLOG"/>
    <property type="match status" value="1"/>
</dbReference>
<name>A0AAN0JY57_AMPQE</name>
<proteinExistence type="inferred from homology"/>
<evidence type="ECO:0000256" key="2">
    <source>
        <dbReference type="SAM" id="MobiDB-lite"/>
    </source>
</evidence>
<dbReference type="Pfam" id="PF10480">
    <property type="entry name" value="ICAP-1_inte_bdg"/>
    <property type="match status" value="1"/>
</dbReference>
<dbReference type="GeneID" id="105316452"/>
<dbReference type="Gene3D" id="2.30.29.30">
    <property type="entry name" value="Pleckstrin-homology domain (PH domain)/Phosphotyrosine-binding domain (PTB)"/>
    <property type="match status" value="1"/>
</dbReference>
<evidence type="ECO:0000256" key="1">
    <source>
        <dbReference type="ARBA" id="ARBA00010822"/>
    </source>
</evidence>
<feature type="domain" description="PID" evidence="3">
    <location>
        <begin position="41"/>
        <end position="184"/>
    </location>
</feature>
<evidence type="ECO:0000259" key="3">
    <source>
        <dbReference type="SMART" id="SM00462"/>
    </source>
</evidence>
<protein>
    <recommendedName>
        <fullName evidence="3">PID domain-containing protein</fullName>
    </recommendedName>
</protein>
<dbReference type="SUPFAM" id="SSF50729">
    <property type="entry name" value="PH domain-like"/>
    <property type="match status" value="1"/>
</dbReference>
<accession>A0AAN0JY57</accession>